<dbReference type="RefSeq" id="WP_145933779.1">
    <property type="nucleotide sequence ID" value="NZ_BNAV01000007.1"/>
</dbReference>
<accession>A0A8H9MF34</accession>
<feature type="signal peptide" evidence="1">
    <location>
        <begin position="1"/>
        <end position="28"/>
    </location>
</feature>
<keyword evidence="1" id="KW-0732">Signal</keyword>
<reference evidence="2" key="1">
    <citation type="journal article" date="2014" name="Int. J. Syst. Evol. Microbiol.">
        <title>Complete genome sequence of Corynebacterium casei LMG S-19264T (=DSM 44701T), isolated from a smear-ripened cheese.</title>
        <authorList>
            <consortium name="US DOE Joint Genome Institute (JGI-PGF)"/>
            <person name="Walter F."/>
            <person name="Albersmeier A."/>
            <person name="Kalinowski J."/>
            <person name="Ruckert C."/>
        </authorList>
    </citation>
    <scope>NUCLEOTIDE SEQUENCE</scope>
    <source>
        <strain evidence="2">CGMCC 4.7679</strain>
    </source>
</reference>
<protein>
    <submittedName>
        <fullName evidence="2">Cupin</fullName>
    </submittedName>
</protein>
<dbReference type="Gene3D" id="2.60.120.10">
    <property type="entry name" value="Jelly Rolls"/>
    <property type="match status" value="1"/>
</dbReference>
<gene>
    <name evidence="2" type="ORF">GCM10017566_46880</name>
</gene>
<dbReference type="AlphaFoldDB" id="A0A8H9MF34"/>
<name>A0A8H9MF34_9PSEU</name>
<dbReference type="EMBL" id="BNAV01000007">
    <property type="protein sequence ID" value="GHF67777.1"/>
    <property type="molecule type" value="Genomic_DNA"/>
</dbReference>
<organism evidence="2 3">
    <name type="scientific">Amycolatopsis bartoniae</name>
    <dbReference type="NCBI Taxonomy" id="941986"/>
    <lineage>
        <taxon>Bacteria</taxon>
        <taxon>Bacillati</taxon>
        <taxon>Actinomycetota</taxon>
        <taxon>Actinomycetes</taxon>
        <taxon>Pseudonocardiales</taxon>
        <taxon>Pseudonocardiaceae</taxon>
        <taxon>Amycolatopsis</taxon>
    </lineage>
</organism>
<dbReference type="OrthoDB" id="129561at2"/>
<evidence type="ECO:0000313" key="2">
    <source>
        <dbReference type="EMBL" id="GHF67777.1"/>
    </source>
</evidence>
<proteinExistence type="predicted"/>
<dbReference type="InterPro" id="IPR011051">
    <property type="entry name" value="RmlC_Cupin_sf"/>
</dbReference>
<dbReference type="SUPFAM" id="SSF51182">
    <property type="entry name" value="RmlC-like cupins"/>
    <property type="match status" value="1"/>
</dbReference>
<keyword evidence="3" id="KW-1185">Reference proteome</keyword>
<dbReference type="Proteomes" id="UP000658656">
    <property type="component" value="Unassembled WGS sequence"/>
</dbReference>
<comment type="caution">
    <text evidence="2">The sequence shown here is derived from an EMBL/GenBank/DDBJ whole genome shotgun (WGS) entry which is preliminary data.</text>
</comment>
<evidence type="ECO:0000313" key="3">
    <source>
        <dbReference type="Proteomes" id="UP000658656"/>
    </source>
</evidence>
<reference evidence="2" key="2">
    <citation type="submission" date="2020-09" db="EMBL/GenBank/DDBJ databases">
        <authorList>
            <person name="Sun Q."/>
            <person name="Zhou Y."/>
        </authorList>
    </citation>
    <scope>NUCLEOTIDE SEQUENCE</scope>
    <source>
        <strain evidence="2">CGMCC 4.7679</strain>
    </source>
</reference>
<evidence type="ECO:0000256" key="1">
    <source>
        <dbReference type="SAM" id="SignalP"/>
    </source>
</evidence>
<feature type="chain" id="PRO_5034841509" evidence="1">
    <location>
        <begin position="29"/>
        <end position="145"/>
    </location>
</feature>
<sequence length="145" mass="15108">MRKTLRFTLTAAAVIGLSAATTTATANATPGSGVTSVTVLDKTIGTTEYVVKEITIAPGGSTGWHYHPGMVSGIVRQGVLTHNESNCSIDGIYHVGQRITEESGPGYVHIGRNLGSTPMVLDVLYQNPVGSLLAVDVPNPGCPFE</sequence>
<dbReference type="InterPro" id="IPR014710">
    <property type="entry name" value="RmlC-like_jellyroll"/>
</dbReference>